<keyword evidence="2" id="KW-1185">Reference proteome</keyword>
<name>A0A2D0JMC6_9GAMM</name>
<sequence length="42" mass="5116">MTLCGDYHTESEYGLFQKLLRDTYHRRVSFDLMQYPLQGWES</sequence>
<protein>
    <submittedName>
        <fullName evidence="1">Uncharacterized protein</fullName>
    </submittedName>
</protein>
<accession>A0A2D0JMC6</accession>
<comment type="caution">
    <text evidence="1">The sequence shown here is derived from an EMBL/GenBank/DDBJ whole genome shotgun (WGS) entry which is preliminary data.</text>
</comment>
<gene>
    <name evidence="1" type="ORF">Xmir_03193</name>
</gene>
<evidence type="ECO:0000313" key="2">
    <source>
        <dbReference type="Proteomes" id="UP000221980"/>
    </source>
</evidence>
<dbReference type="Proteomes" id="UP000221980">
    <property type="component" value="Unassembled WGS sequence"/>
</dbReference>
<dbReference type="AlphaFoldDB" id="A0A2D0JMC6"/>
<evidence type="ECO:0000313" key="1">
    <source>
        <dbReference type="EMBL" id="PHM47451.1"/>
    </source>
</evidence>
<proteinExistence type="predicted"/>
<reference evidence="1 2" key="1">
    <citation type="journal article" date="2017" name="Nat. Microbiol.">
        <title>Natural product diversity associated with the nematode symbionts Photorhabdus and Xenorhabdus.</title>
        <authorList>
            <person name="Tobias N.J."/>
            <person name="Wolff H."/>
            <person name="Djahanschiri B."/>
            <person name="Grundmann F."/>
            <person name="Kronenwerth M."/>
            <person name="Shi Y.M."/>
            <person name="Simonyi S."/>
            <person name="Grun P."/>
            <person name="Shapiro-Ilan D."/>
            <person name="Pidot S.J."/>
            <person name="Stinear T.P."/>
            <person name="Ebersberger I."/>
            <person name="Bode H.B."/>
        </authorList>
    </citation>
    <scope>NUCLEOTIDE SEQUENCE [LARGE SCALE GENOMIC DNA]</scope>
    <source>
        <strain evidence="1 2">DSM 17902</strain>
    </source>
</reference>
<dbReference type="EMBL" id="NITZ01000018">
    <property type="protein sequence ID" value="PHM47451.1"/>
    <property type="molecule type" value="Genomic_DNA"/>
</dbReference>
<organism evidence="1 2">
    <name type="scientific">Xenorhabdus miraniensis</name>
    <dbReference type="NCBI Taxonomy" id="351674"/>
    <lineage>
        <taxon>Bacteria</taxon>
        <taxon>Pseudomonadati</taxon>
        <taxon>Pseudomonadota</taxon>
        <taxon>Gammaproteobacteria</taxon>
        <taxon>Enterobacterales</taxon>
        <taxon>Morganellaceae</taxon>
        <taxon>Xenorhabdus</taxon>
    </lineage>
</organism>